<dbReference type="Pfam" id="PF14769">
    <property type="entry name" value="CLAMP"/>
    <property type="match status" value="1"/>
</dbReference>
<dbReference type="PANTHER" id="PTHR28457:SF3">
    <property type="entry name" value="CILIARY-ASSOCIATED CALCIUM-BINDING COILED-COIL PROTEIN 1"/>
    <property type="match status" value="1"/>
</dbReference>
<evidence type="ECO:0000313" key="2">
    <source>
        <dbReference type="Proteomes" id="UP000261420"/>
    </source>
</evidence>
<reference evidence="1" key="1">
    <citation type="submission" date="2025-08" db="UniProtKB">
        <authorList>
            <consortium name="Ensembl"/>
        </authorList>
    </citation>
    <scope>IDENTIFICATION</scope>
</reference>
<dbReference type="Ensembl" id="ENSSDUT00000024497.1">
    <property type="protein sequence ID" value="ENSSDUP00000024047.1"/>
    <property type="gene ID" value="ENSSDUG00000017490.1"/>
</dbReference>
<proteinExistence type="predicted"/>
<reference evidence="1" key="2">
    <citation type="submission" date="2025-09" db="UniProtKB">
        <authorList>
            <consortium name="Ensembl"/>
        </authorList>
    </citation>
    <scope>IDENTIFICATION</scope>
</reference>
<dbReference type="Proteomes" id="UP000261420">
    <property type="component" value="Unplaced"/>
</dbReference>
<dbReference type="GeneTree" id="ENSGT00940000165236"/>
<name>A0A3B4V0F8_SERDU</name>
<dbReference type="InterPro" id="IPR032727">
    <property type="entry name" value="CLAMP"/>
</dbReference>
<dbReference type="PANTHER" id="PTHR28457">
    <property type="entry name" value="COILED-COIL DOMAIN-CONTAINING PROTEIN 189"/>
    <property type="match status" value="1"/>
</dbReference>
<keyword evidence="2" id="KW-1185">Reference proteome</keyword>
<sequence>MDENLQKHIQFFRSEKFKTEGWNQLSFQLRSSPLRPKGCCYGNDNSVNMSGGATRRENKEQPKVKDSKLQKEDALFLQWEALFLQQTAELQQRGADDLLLELKEILGFRNHQTCMKEAALLDYYVFGFWWTKEAKFTPKQTAFTIAVLHMLLENIREKQMGLVENLMEFAKALATACQTSEEDTTSLLDRDEATELICYIRNSLFQKYRLYQLLLTTPREELLTGMKRTIEVFSCQDALMPLEEDISNHIYFQ</sequence>
<protein>
    <submittedName>
        <fullName evidence="1">Ciliary associated calcium binding coiled-coil 1</fullName>
    </submittedName>
</protein>
<accession>A0A3B4V0F8</accession>
<organism evidence="1 2">
    <name type="scientific">Seriola dumerili</name>
    <name type="common">Greater amberjack</name>
    <name type="synonym">Caranx dumerili</name>
    <dbReference type="NCBI Taxonomy" id="41447"/>
    <lineage>
        <taxon>Eukaryota</taxon>
        <taxon>Metazoa</taxon>
        <taxon>Chordata</taxon>
        <taxon>Craniata</taxon>
        <taxon>Vertebrata</taxon>
        <taxon>Euteleostomi</taxon>
        <taxon>Actinopterygii</taxon>
        <taxon>Neopterygii</taxon>
        <taxon>Teleostei</taxon>
        <taxon>Neoteleostei</taxon>
        <taxon>Acanthomorphata</taxon>
        <taxon>Carangaria</taxon>
        <taxon>Carangiformes</taxon>
        <taxon>Carangidae</taxon>
        <taxon>Seriola</taxon>
    </lineage>
</organism>
<evidence type="ECO:0000313" key="1">
    <source>
        <dbReference type="Ensembl" id="ENSSDUP00000024047.1"/>
    </source>
</evidence>
<dbReference type="STRING" id="41447.ENSSDUP00000024047"/>
<dbReference type="AlphaFoldDB" id="A0A3B4V0F8"/>
<dbReference type="OMA" id="YELLFMK"/>